<reference evidence="2" key="2">
    <citation type="submission" date="2022-02" db="EMBL/GenBank/DDBJ databases">
        <authorList>
            <person name="Elcheninov A.G."/>
            <person name="Sorokin D.Y."/>
            <person name="Kublanov I.V."/>
        </authorList>
    </citation>
    <scope>NUCLEOTIDE SEQUENCE</scope>
    <source>
        <strain evidence="2">AArc-St2</strain>
    </source>
</reference>
<evidence type="ECO:0000313" key="3">
    <source>
        <dbReference type="Proteomes" id="UP001203207"/>
    </source>
</evidence>
<comment type="caution">
    <text evidence="2">The sequence shown here is derived from an EMBL/GenBank/DDBJ whole genome shotgun (WGS) entry which is preliminary data.</text>
</comment>
<name>A0AAE3G0G5_9EURY</name>
<keyword evidence="1" id="KW-1133">Transmembrane helix</keyword>
<proteinExistence type="predicted"/>
<feature type="transmembrane region" description="Helical" evidence="1">
    <location>
        <begin position="96"/>
        <end position="114"/>
    </location>
</feature>
<evidence type="ECO:0000313" key="2">
    <source>
        <dbReference type="EMBL" id="MCL9817894.1"/>
    </source>
</evidence>
<dbReference type="RefSeq" id="WP_174654074.1">
    <property type="nucleotide sequence ID" value="NZ_JAKRVX010000006.1"/>
</dbReference>
<feature type="transmembrane region" description="Helical" evidence="1">
    <location>
        <begin position="47"/>
        <end position="65"/>
    </location>
</feature>
<keyword evidence="1" id="KW-0812">Transmembrane</keyword>
<feature type="transmembrane region" description="Helical" evidence="1">
    <location>
        <begin position="16"/>
        <end position="35"/>
    </location>
</feature>
<organism evidence="2 3">
    <name type="scientific">Natronocalculus amylovorans</name>
    <dbReference type="NCBI Taxonomy" id="2917812"/>
    <lineage>
        <taxon>Archaea</taxon>
        <taxon>Methanobacteriati</taxon>
        <taxon>Methanobacteriota</taxon>
        <taxon>Stenosarchaea group</taxon>
        <taxon>Halobacteria</taxon>
        <taxon>Halobacteriales</taxon>
        <taxon>Haloferacaceae</taxon>
        <taxon>Natronocalculus</taxon>
    </lineage>
</organism>
<feature type="transmembrane region" description="Helical" evidence="1">
    <location>
        <begin position="72"/>
        <end position="90"/>
    </location>
</feature>
<sequence>MADPNDEDLPNHVQTVIRGIVVLLVAFSFLGAFALVQTDGLTLDTMLSIAVNLYIAVLVFYGVFYDKINSRPFRIALYAGVVFWGLSDVITGTDGTLTYVLILGGGALLTRELFLKT</sequence>
<gene>
    <name evidence="2" type="ORF">AArcSt2_13195</name>
</gene>
<dbReference type="Proteomes" id="UP001203207">
    <property type="component" value="Unassembled WGS sequence"/>
</dbReference>
<accession>A0AAE3G0G5</accession>
<evidence type="ECO:0000256" key="1">
    <source>
        <dbReference type="SAM" id="Phobius"/>
    </source>
</evidence>
<reference evidence="2" key="1">
    <citation type="journal article" date="2022" name="Syst. Appl. Microbiol.">
        <title>Natronocalculus amylovorans gen. nov., sp. nov., and Natranaeroarchaeum aerophilus sp. nov., dominant culturable amylolytic natronoarchaea from hypersaline soda lakes in southwestern Siberia.</title>
        <authorList>
            <person name="Sorokin D.Y."/>
            <person name="Elcheninov A.G."/>
            <person name="Khizhniak T.V."/>
            <person name="Koenen M."/>
            <person name="Bale N.J."/>
            <person name="Damste J.S.S."/>
            <person name="Kublanov I.V."/>
        </authorList>
    </citation>
    <scope>NUCLEOTIDE SEQUENCE</scope>
    <source>
        <strain evidence="2">AArc-St2</strain>
    </source>
</reference>
<dbReference type="AlphaFoldDB" id="A0AAE3G0G5"/>
<dbReference type="EMBL" id="JAKRVX010000006">
    <property type="protein sequence ID" value="MCL9817894.1"/>
    <property type="molecule type" value="Genomic_DNA"/>
</dbReference>
<keyword evidence="3" id="KW-1185">Reference proteome</keyword>
<keyword evidence="1" id="KW-0472">Membrane</keyword>
<protein>
    <submittedName>
        <fullName evidence="2">Uncharacterized protein</fullName>
    </submittedName>
</protein>